<dbReference type="EMBL" id="CP015136">
    <property type="protein sequence ID" value="AMY07574.1"/>
    <property type="molecule type" value="Genomic_DNA"/>
</dbReference>
<dbReference type="Gene3D" id="3.30.70.2970">
    <property type="entry name" value="Protein of unknown function (DUF541), domain 2"/>
    <property type="match status" value="1"/>
</dbReference>
<organism evidence="2 3">
    <name type="scientific">Luteitalea pratensis</name>
    <dbReference type="NCBI Taxonomy" id="1855912"/>
    <lineage>
        <taxon>Bacteria</taxon>
        <taxon>Pseudomonadati</taxon>
        <taxon>Acidobacteriota</taxon>
        <taxon>Vicinamibacteria</taxon>
        <taxon>Vicinamibacterales</taxon>
        <taxon>Vicinamibacteraceae</taxon>
        <taxon>Luteitalea</taxon>
    </lineage>
</organism>
<protein>
    <submittedName>
        <fullName evidence="2">26 kDa periplasmic immunogenic protein</fullName>
    </submittedName>
</protein>
<keyword evidence="1" id="KW-0732">Signal</keyword>
<dbReference type="AlphaFoldDB" id="A0A143PIH6"/>
<dbReference type="PANTHER" id="PTHR34387:SF1">
    <property type="entry name" value="PERIPLASMIC IMMUNOGENIC PROTEIN"/>
    <property type="match status" value="1"/>
</dbReference>
<dbReference type="Proteomes" id="UP000076079">
    <property type="component" value="Chromosome"/>
</dbReference>
<dbReference type="InterPro" id="IPR007497">
    <property type="entry name" value="SIMPL/DUF541"/>
</dbReference>
<dbReference type="STRING" id="1855912.LuPra_00747"/>
<dbReference type="InterPro" id="IPR052022">
    <property type="entry name" value="26kDa_periplasmic_antigen"/>
</dbReference>
<dbReference type="RefSeq" id="WP_110169512.1">
    <property type="nucleotide sequence ID" value="NZ_CP015136.1"/>
</dbReference>
<proteinExistence type="predicted"/>
<dbReference type="Pfam" id="PF04402">
    <property type="entry name" value="SIMPL"/>
    <property type="match status" value="1"/>
</dbReference>
<evidence type="ECO:0000313" key="3">
    <source>
        <dbReference type="Proteomes" id="UP000076079"/>
    </source>
</evidence>
<dbReference type="GO" id="GO:0006974">
    <property type="term" value="P:DNA damage response"/>
    <property type="evidence" value="ECO:0007669"/>
    <property type="project" value="TreeGrafter"/>
</dbReference>
<gene>
    <name evidence="2" type="ORF">LuPra_00747</name>
</gene>
<reference evidence="2 3" key="1">
    <citation type="journal article" date="2016" name="Genome Announc.">
        <title>First Complete Genome Sequence of a Subdivision 6 Acidobacterium Strain.</title>
        <authorList>
            <person name="Huang S."/>
            <person name="Vieira S."/>
            <person name="Bunk B."/>
            <person name="Riedel T."/>
            <person name="Sproer C."/>
            <person name="Overmann J."/>
        </authorList>
    </citation>
    <scope>NUCLEOTIDE SEQUENCE [LARGE SCALE GENOMIC DNA]</scope>
    <source>
        <strain evidence="3">DSM 100886 HEG_-6_39</strain>
    </source>
</reference>
<dbReference type="Gene3D" id="3.30.110.170">
    <property type="entry name" value="Protein of unknown function (DUF541), domain 1"/>
    <property type="match status" value="1"/>
</dbReference>
<reference evidence="3" key="2">
    <citation type="submission" date="2016-04" db="EMBL/GenBank/DDBJ databases">
        <title>First Complete Genome Sequence of a Subdivision 6 Acidobacterium.</title>
        <authorList>
            <person name="Huang S."/>
            <person name="Vieira S."/>
            <person name="Bunk B."/>
            <person name="Riedel T."/>
            <person name="Sproeer C."/>
            <person name="Overmann J."/>
        </authorList>
    </citation>
    <scope>NUCLEOTIDE SEQUENCE [LARGE SCALE GENOMIC DNA]</scope>
    <source>
        <strain evidence="3">DSM 100886 HEG_-6_39</strain>
    </source>
</reference>
<accession>A0A143PIH6</accession>
<name>A0A143PIH6_LUTPR</name>
<dbReference type="KEGG" id="abac:LuPra_00747"/>
<evidence type="ECO:0000313" key="2">
    <source>
        <dbReference type="EMBL" id="AMY07574.1"/>
    </source>
</evidence>
<keyword evidence="3" id="KW-1185">Reference proteome</keyword>
<evidence type="ECO:0000256" key="1">
    <source>
        <dbReference type="SAM" id="SignalP"/>
    </source>
</evidence>
<feature type="chain" id="PRO_5007511395" evidence="1">
    <location>
        <begin position="21"/>
        <end position="242"/>
    </location>
</feature>
<dbReference type="PANTHER" id="PTHR34387">
    <property type="entry name" value="SLR1258 PROTEIN"/>
    <property type="match status" value="1"/>
</dbReference>
<sequence precursor="true">MRHSLLLILFVLGQVALPLAAQAPAQPNVQDLIGDLVIASGEGVVKRAPDQAFVTVASEARSRQPNEAQAQNAKVATAIRARLAGFKLPDDAVRTVSVDMQPEFDWANGKQTLKGYLATNVIEVRLDDVARVGDVVDGVIASGATRVAGVRFTLKDMAAAEQQALSLASASALARAKAMASGVGRNVDRVVRLDETGGAAPPPRPMPMMRAMAAQAADVPSTPVTAGEVEVRVTVTLHASLR</sequence>
<feature type="signal peptide" evidence="1">
    <location>
        <begin position="1"/>
        <end position="20"/>
    </location>
</feature>